<proteinExistence type="predicted"/>
<evidence type="ECO:0000256" key="7">
    <source>
        <dbReference type="SAM" id="MobiDB-lite"/>
    </source>
</evidence>
<dbReference type="PANTHER" id="PTHR15427:SF6">
    <property type="entry name" value="MULTIMERIN-2"/>
    <property type="match status" value="1"/>
</dbReference>
<dbReference type="GO" id="GO:0005604">
    <property type="term" value="C:basement membrane"/>
    <property type="evidence" value="ECO:0007669"/>
    <property type="project" value="Ensembl"/>
</dbReference>
<protein>
    <submittedName>
        <fullName evidence="10">Multimerin 2</fullName>
    </submittedName>
</protein>
<dbReference type="InterPro" id="IPR011489">
    <property type="entry name" value="EMI_domain"/>
</dbReference>
<dbReference type="PROSITE" id="PS51041">
    <property type="entry name" value="EMI"/>
    <property type="match status" value="1"/>
</dbReference>
<evidence type="ECO:0000259" key="9">
    <source>
        <dbReference type="PROSITE" id="PS51041"/>
    </source>
</evidence>
<reference evidence="10" key="3">
    <citation type="submission" date="2025-09" db="UniProtKB">
        <authorList>
            <consortium name="Ensembl"/>
        </authorList>
    </citation>
    <scope>IDENTIFICATION</scope>
</reference>
<gene>
    <name evidence="10" type="primary">MMRN2</name>
</gene>
<dbReference type="GO" id="GO:0002042">
    <property type="term" value="P:cell migration involved in sprouting angiogenesis"/>
    <property type="evidence" value="ECO:0007669"/>
    <property type="project" value="Ensembl"/>
</dbReference>
<dbReference type="GO" id="GO:0048018">
    <property type="term" value="F:receptor ligand activity"/>
    <property type="evidence" value="ECO:0007669"/>
    <property type="project" value="Ensembl"/>
</dbReference>
<dbReference type="GO" id="GO:0090051">
    <property type="term" value="P:negative regulation of cell migration involved in sprouting angiogenesis"/>
    <property type="evidence" value="ECO:0007669"/>
    <property type="project" value="Ensembl"/>
</dbReference>
<reference evidence="10" key="2">
    <citation type="submission" date="2025-08" db="UniProtKB">
        <authorList>
            <consortium name="Ensembl"/>
        </authorList>
    </citation>
    <scope>IDENTIFICATION</scope>
</reference>
<dbReference type="STRING" id="8840.ENSAPLP00000013773"/>
<feature type="coiled-coil region" evidence="6">
    <location>
        <begin position="314"/>
        <end position="341"/>
    </location>
</feature>
<keyword evidence="11" id="KW-1185">Reference proteome</keyword>
<evidence type="ECO:0000256" key="6">
    <source>
        <dbReference type="SAM" id="Coils"/>
    </source>
</evidence>
<dbReference type="HOGENOM" id="CLU_012255_0_0_1"/>
<evidence type="ECO:0000256" key="4">
    <source>
        <dbReference type="ARBA" id="ARBA00023054"/>
    </source>
</evidence>
<feature type="coiled-coil region" evidence="6">
    <location>
        <begin position="502"/>
        <end position="529"/>
    </location>
</feature>
<dbReference type="SUPFAM" id="SSF49842">
    <property type="entry name" value="TNF-like"/>
    <property type="match status" value="1"/>
</dbReference>
<dbReference type="Proteomes" id="UP000016666">
    <property type="component" value="Chromosome 6"/>
</dbReference>
<name>U3J2P6_ANAPP</name>
<dbReference type="GO" id="GO:0030948">
    <property type="term" value="P:negative regulation of vascular endothelial growth factor receptor signaling pathway"/>
    <property type="evidence" value="ECO:0007669"/>
    <property type="project" value="Ensembl"/>
</dbReference>
<dbReference type="Pfam" id="PF00386">
    <property type="entry name" value="C1q"/>
    <property type="match status" value="1"/>
</dbReference>
<evidence type="ECO:0000256" key="3">
    <source>
        <dbReference type="ARBA" id="ARBA00022729"/>
    </source>
</evidence>
<keyword evidence="3" id="KW-0732">Signal</keyword>
<dbReference type="AlphaFoldDB" id="U3J2P6"/>
<evidence type="ECO:0000259" key="8">
    <source>
        <dbReference type="PROSITE" id="PS50871"/>
    </source>
</evidence>
<dbReference type="InterPro" id="IPR008983">
    <property type="entry name" value="Tumour_necrosis_fac-like_dom"/>
</dbReference>
<feature type="region of interest" description="Disordered" evidence="7">
    <location>
        <begin position="814"/>
        <end position="845"/>
    </location>
</feature>
<dbReference type="PANTHER" id="PTHR15427">
    <property type="entry name" value="EMILIN ELASTIN MICROFIBRIL INTERFACE-LOCATED PROTEIN ELASTIN MICROFIBRIL INTERFACER"/>
    <property type="match status" value="1"/>
</dbReference>
<dbReference type="SMART" id="SM00110">
    <property type="entry name" value="C1Q"/>
    <property type="match status" value="1"/>
</dbReference>
<evidence type="ECO:0000256" key="5">
    <source>
        <dbReference type="ARBA" id="ARBA00023157"/>
    </source>
</evidence>
<dbReference type="GO" id="GO:1900426">
    <property type="term" value="P:positive regulation of defense response to bacterium"/>
    <property type="evidence" value="ECO:0007669"/>
    <property type="project" value="Ensembl"/>
</dbReference>
<dbReference type="GO" id="GO:0005615">
    <property type="term" value="C:extracellular space"/>
    <property type="evidence" value="ECO:0007669"/>
    <property type="project" value="Ensembl"/>
</dbReference>
<feature type="region of interest" description="Disordered" evidence="7">
    <location>
        <begin position="134"/>
        <end position="154"/>
    </location>
</feature>
<dbReference type="Gene3D" id="2.60.120.40">
    <property type="match status" value="1"/>
</dbReference>
<feature type="compositionally biased region" description="Basic and acidic residues" evidence="7">
    <location>
        <begin position="967"/>
        <end position="984"/>
    </location>
</feature>
<dbReference type="GO" id="GO:1905278">
    <property type="term" value="P:positive regulation of epithelial tube formation"/>
    <property type="evidence" value="ECO:0007669"/>
    <property type="project" value="Ensembl"/>
</dbReference>
<keyword evidence="5" id="KW-1015">Disulfide bond</keyword>
<feature type="domain" description="C1q" evidence="8">
    <location>
        <begin position="1000"/>
        <end position="1130"/>
    </location>
</feature>
<keyword evidence="4 6" id="KW-0175">Coiled coil</keyword>
<feature type="coiled-coil region" evidence="6">
    <location>
        <begin position="779"/>
        <end position="806"/>
    </location>
</feature>
<organism evidence="10 11">
    <name type="scientific">Anas platyrhynchos platyrhynchos</name>
    <name type="common">Northern mallard</name>
    <dbReference type="NCBI Taxonomy" id="8840"/>
    <lineage>
        <taxon>Eukaryota</taxon>
        <taxon>Metazoa</taxon>
        <taxon>Chordata</taxon>
        <taxon>Craniata</taxon>
        <taxon>Vertebrata</taxon>
        <taxon>Euteleostomi</taxon>
        <taxon>Archelosauria</taxon>
        <taxon>Archosauria</taxon>
        <taxon>Dinosauria</taxon>
        <taxon>Saurischia</taxon>
        <taxon>Theropoda</taxon>
        <taxon>Coelurosauria</taxon>
        <taxon>Aves</taxon>
        <taxon>Neognathae</taxon>
        <taxon>Galloanserae</taxon>
        <taxon>Anseriformes</taxon>
        <taxon>Anatidae</taxon>
        <taxon>Anatinae</taxon>
        <taxon>Anas</taxon>
    </lineage>
</organism>
<feature type="domain" description="EMI" evidence="9">
    <location>
        <begin position="208"/>
        <end position="284"/>
    </location>
</feature>
<evidence type="ECO:0000313" key="11">
    <source>
        <dbReference type="Proteomes" id="UP000016666"/>
    </source>
</evidence>
<dbReference type="InterPro" id="IPR050392">
    <property type="entry name" value="Collagen/C1q_domain"/>
</dbReference>
<evidence type="ECO:0000256" key="2">
    <source>
        <dbReference type="ARBA" id="ARBA00022525"/>
    </source>
</evidence>
<dbReference type="Pfam" id="PF07546">
    <property type="entry name" value="EMI"/>
    <property type="match status" value="1"/>
</dbReference>
<dbReference type="PROSITE" id="PS50871">
    <property type="entry name" value="C1Q"/>
    <property type="match status" value="1"/>
</dbReference>
<dbReference type="InterPro" id="IPR001073">
    <property type="entry name" value="C1q_dom"/>
</dbReference>
<keyword evidence="2" id="KW-0964">Secreted</keyword>
<comment type="subcellular location">
    <subcellularLocation>
        <location evidence="1">Secreted</location>
    </subcellularLocation>
</comment>
<evidence type="ECO:0000313" key="10">
    <source>
        <dbReference type="Ensembl" id="ENSAPLP00000013773.2"/>
    </source>
</evidence>
<sequence length="1130" mass="130348">MNLSSLLVGVCHWHQLSNVQIKCPQATRNRYEYWERASLATRLLQHCSLPPPTHTDPRTEQPRHTASRELCWGQLKTKARLQQLLCAAEKKDQLDMDKSQDGTQQLSQTSGLEHLPIISGLQDFHVGLAKLARHSDHRGHHEGPMHSSKPPKYETSVYLQRTPLSREEEGYWEADRRREDARDYPSSIISSHQEEREDFEAASSQSQNGNWCSFTQSRLVTYIEACMKEKYIVNSQQPCANGAPDCQKIMYRTALKPIYQVKQKVLKSLQWKCCPGFTGKDCEQRDPNFIPVPGNETEGWEEEFSNHMSTSVDSTELLEVIQNQEALLDDLQSDIHQAVSNLGDLQRIFENNGTSMVLEVNQSNADLQERLLQQVLFPHVENFLRKHFNPMWASFNRSLQNLSNIVRNLSHDVEVNKKSIERFQESTVPKREFQELGTKFESKVQENVVKADHMRRDIENQLQMQQASIHYNLTMIKADTDTKLKKYHKIQQSHFLALNNSLTNMKHEQNKLENKFETLKKNLSELSSHHGPKDETTQLAIRQINDMLSVHGKQLKELYMESDVAFQNIAVLERWFKELKKNISKYRPEDLTITLMEKSLLIEENKAAVERQISELNYTLSNLRENYSDLLRYMEECNCQKISSDTDILEEDFKNITYSIEGTQSNLKDMKQIESVFKDLLRNEIEKLSSTFPSIHQSLSFHQEENRQLQSQVTSLSGDIGLLKKKDEEIHRHIRYLNSSFGSLLEDAMRHKIALEALLGEEFMEFLFEEDPTTPITSVLQLQESLREISDKLQEQNMTLESLVKRFHLLERGQRSTHDARVSSKHSKQETQTPSALDDVSQRSNVEHMEPNYEASKDDSLDSSAYSDIMTLKNDIKHLSLAIKRHEARNDMNICCNHTITNVVEPLNFSVEVLSGDLATIKEKLEEHLLIFKKLFGSNEELVASNISLDVAKIQSMLTKKVRRQQKGQDKQRDKKKPEKHRENTQIISGRNTVQTELLEKDSSVAFHVGFSDQKDKERTLRLNETYLNYGQSYFPEHGYFKAPHKGVYFFVISVEFSSGPALGQLSFSRGYKRTLSSSQRKTPTGNTMTTFAMAEMEKGEKVWFELLQGSVVKRSPPGTTMGGFLLFKT</sequence>
<dbReference type="Ensembl" id="ENSAPLT00000014538.2">
    <property type="protein sequence ID" value="ENSAPLP00000013773.2"/>
    <property type="gene ID" value="ENSAPLG00000013958.2"/>
</dbReference>
<reference evidence="10 11" key="1">
    <citation type="submission" date="2017-10" db="EMBL/GenBank/DDBJ databases">
        <title>A new Pekin duck reference genome.</title>
        <authorList>
            <person name="Hou Z.-C."/>
            <person name="Zhou Z.-K."/>
            <person name="Zhu F."/>
            <person name="Hou S.-S."/>
        </authorList>
    </citation>
    <scope>NUCLEOTIDE SEQUENCE [LARGE SCALE GENOMIC DNA]</scope>
</reference>
<dbReference type="GeneTree" id="ENSGT01030000234633"/>
<accession>U3J2P6</accession>
<evidence type="ECO:0000256" key="1">
    <source>
        <dbReference type="ARBA" id="ARBA00004613"/>
    </source>
</evidence>
<dbReference type="OMA" id="EFSNHMS"/>
<feature type="region of interest" description="Disordered" evidence="7">
    <location>
        <begin position="962"/>
        <end position="984"/>
    </location>
</feature>
<dbReference type="GO" id="GO:1903588">
    <property type="term" value="P:negative regulation of blood vessel endothelial cell proliferation involved in sprouting angiogenesis"/>
    <property type="evidence" value="ECO:0007669"/>
    <property type="project" value="Ensembl"/>
</dbReference>